<reference evidence="2 3" key="1">
    <citation type="submission" date="2018-01" db="EMBL/GenBank/DDBJ databases">
        <title>The whole genome sequencing and assembly of Halobacillus litoralis ERB031 strain.</title>
        <authorList>
            <person name="Lee S.-J."/>
            <person name="Park M.-K."/>
            <person name="Kim J.-Y."/>
            <person name="Lee Y.-J."/>
            <person name="Yi H."/>
            <person name="Bahn Y.-S."/>
            <person name="Kim J.F."/>
            <person name="Lee D.-W."/>
        </authorList>
    </citation>
    <scope>NUCLEOTIDE SEQUENCE [LARGE SCALE GENOMIC DNA]</scope>
    <source>
        <strain evidence="2 3">ERB 031</strain>
    </source>
</reference>
<dbReference type="OrthoDB" id="2971015at2"/>
<protein>
    <recommendedName>
        <fullName evidence="4">DUF3953 domain-containing protein</fullName>
    </recommendedName>
</protein>
<dbReference type="Proteomes" id="UP000287756">
    <property type="component" value="Chromosome"/>
</dbReference>
<feature type="transmembrane region" description="Helical" evidence="1">
    <location>
        <begin position="57"/>
        <end position="75"/>
    </location>
</feature>
<evidence type="ECO:0008006" key="4">
    <source>
        <dbReference type="Google" id="ProtNLM"/>
    </source>
</evidence>
<keyword evidence="1" id="KW-0812">Transmembrane</keyword>
<gene>
    <name evidence="2" type="ORF">HLI_04105</name>
</gene>
<evidence type="ECO:0000313" key="2">
    <source>
        <dbReference type="EMBL" id="QAS51461.1"/>
    </source>
</evidence>
<organism evidence="2 3">
    <name type="scientific">Halobacillus litoralis</name>
    <dbReference type="NCBI Taxonomy" id="45668"/>
    <lineage>
        <taxon>Bacteria</taxon>
        <taxon>Bacillati</taxon>
        <taxon>Bacillota</taxon>
        <taxon>Bacilli</taxon>
        <taxon>Bacillales</taxon>
        <taxon>Bacillaceae</taxon>
        <taxon>Halobacillus</taxon>
    </lineage>
</organism>
<sequence>MRVAKTVLFILGISLAGYALFTEEPSKVMPFVLLILGCFMILKSIDEFNKVKHPYVVFFQVGVGVIAIFASYQAFMVM</sequence>
<keyword evidence="1" id="KW-1133">Transmembrane helix</keyword>
<evidence type="ECO:0000313" key="3">
    <source>
        <dbReference type="Proteomes" id="UP000287756"/>
    </source>
</evidence>
<dbReference type="KEGG" id="hli:HLI_04105"/>
<keyword evidence="1" id="KW-0472">Membrane</keyword>
<dbReference type="RefSeq" id="WP_128523246.1">
    <property type="nucleotide sequence ID" value="NZ_CANLVY010000003.1"/>
</dbReference>
<dbReference type="EMBL" id="CP026118">
    <property type="protein sequence ID" value="QAS51461.1"/>
    <property type="molecule type" value="Genomic_DNA"/>
</dbReference>
<dbReference type="AlphaFoldDB" id="A0A410M9Q5"/>
<name>A0A410M9Q5_9BACI</name>
<proteinExistence type="predicted"/>
<feature type="transmembrane region" description="Helical" evidence="1">
    <location>
        <begin position="29"/>
        <end position="45"/>
    </location>
</feature>
<accession>A0A410M9Q5</accession>
<evidence type="ECO:0000256" key="1">
    <source>
        <dbReference type="SAM" id="Phobius"/>
    </source>
</evidence>